<evidence type="ECO:0000313" key="5">
    <source>
        <dbReference type="Proteomes" id="UP001062223"/>
    </source>
</evidence>
<name>A0A9Q9PAD0_9MICO</name>
<proteinExistence type="predicted"/>
<dbReference type="RefSeq" id="WP_214585438.1">
    <property type="nucleotide sequence ID" value="NZ_CP104936.1"/>
</dbReference>
<dbReference type="Pfam" id="PF26526">
    <property type="entry name" value="DUF8175"/>
    <property type="match status" value="1"/>
</dbReference>
<feature type="domain" description="DUF8175" evidence="3">
    <location>
        <begin position="62"/>
        <end position="250"/>
    </location>
</feature>
<dbReference type="EMBL" id="CP106880">
    <property type="protein sequence ID" value="UYC82723.1"/>
    <property type="molecule type" value="Genomic_DNA"/>
</dbReference>
<gene>
    <name evidence="4" type="ORF">OE229_17995</name>
</gene>
<keyword evidence="4" id="KW-0614">Plasmid</keyword>
<dbReference type="KEGG" id="cpoi:OE229_17995"/>
<evidence type="ECO:0000256" key="2">
    <source>
        <dbReference type="SAM" id="Phobius"/>
    </source>
</evidence>
<keyword evidence="2" id="KW-0812">Transmembrane</keyword>
<feature type="compositionally biased region" description="Low complexity" evidence="1">
    <location>
        <begin position="60"/>
        <end position="74"/>
    </location>
</feature>
<evidence type="ECO:0000259" key="3">
    <source>
        <dbReference type="Pfam" id="PF26526"/>
    </source>
</evidence>
<keyword evidence="2" id="KW-1133">Transmembrane helix</keyword>
<feature type="region of interest" description="Disordered" evidence="1">
    <location>
        <begin position="57"/>
        <end position="92"/>
    </location>
</feature>
<dbReference type="InterPro" id="IPR058488">
    <property type="entry name" value="DUF8175"/>
</dbReference>
<dbReference type="GeneID" id="99625302"/>
<organism evidence="4 5">
    <name type="scientific">Curtobacterium poinsettiae</name>
    <dbReference type="NCBI Taxonomy" id="159612"/>
    <lineage>
        <taxon>Bacteria</taxon>
        <taxon>Bacillati</taxon>
        <taxon>Actinomycetota</taxon>
        <taxon>Actinomycetes</taxon>
        <taxon>Micrococcales</taxon>
        <taxon>Microbacteriaceae</taxon>
        <taxon>Curtobacterium</taxon>
    </lineage>
</organism>
<feature type="transmembrane region" description="Helical" evidence="2">
    <location>
        <begin position="28"/>
        <end position="51"/>
    </location>
</feature>
<dbReference type="Proteomes" id="UP001062223">
    <property type="component" value="Plasmid unnamed"/>
</dbReference>
<dbReference type="AlphaFoldDB" id="A0A9Q9PAD0"/>
<accession>A0A9Q9PAD0</accession>
<evidence type="ECO:0000313" key="4">
    <source>
        <dbReference type="EMBL" id="UYC82723.1"/>
    </source>
</evidence>
<protein>
    <recommendedName>
        <fullName evidence="3">DUF8175 domain-containing protein</fullName>
    </recommendedName>
</protein>
<keyword evidence="2" id="KW-0472">Membrane</keyword>
<geneLocation type="plasmid" evidence="4 5">
    <name>unnamed</name>
</geneLocation>
<sequence length="258" mass="27099">MAPRNRNTNRRGFGTALKRGWNSKPAGIAAIVVLVLVIIVVLISTLLGVFAPANNDDQGAASKPAPTSSTSAAADGPCNVRVTDTSSTPKVPSDLTWKTGQEGLTWPVSKSVGPTKTVDGFDACFARSPLGAALAATTAIYDQYGTHSAAESLDFYIADSAGKKKSLEVAPQQSDPEQMRSSGMNPAGFSIDAFTKDRVELTLVYSYPSSSTGYYGMPMTMVWVDGDWKIAVLDNGATSNAGTTPSDGDFIKWTGTKS</sequence>
<evidence type="ECO:0000256" key="1">
    <source>
        <dbReference type="SAM" id="MobiDB-lite"/>
    </source>
</evidence>
<reference evidence="4" key="1">
    <citation type="submission" date="2022-09" db="EMBL/GenBank/DDBJ databases">
        <title>Taxonomy of Curtobacterium flaccumfaciens.</title>
        <authorList>
            <person name="Osdaghi E."/>
            <person name="Taghavi S.M."/>
            <person name="Hamidizade M."/>
            <person name="Abachi H."/>
            <person name="Fazliarab A."/>
            <person name="Baeyen S."/>
            <person name="Portier P."/>
            <person name="Van Vaerenbergh J."/>
            <person name="Jacques M.-A."/>
        </authorList>
    </citation>
    <scope>NUCLEOTIDE SEQUENCE</scope>
    <source>
        <strain evidence="4">AGQB46</strain>
        <plasmid evidence="4">unnamed</plasmid>
    </source>
</reference>